<evidence type="ECO:0000256" key="12">
    <source>
        <dbReference type="SAM" id="Phobius"/>
    </source>
</evidence>
<dbReference type="Pfam" id="PF00067">
    <property type="entry name" value="p450"/>
    <property type="match status" value="2"/>
</dbReference>
<dbReference type="EnsemblPlants" id="Solyc07g052070.2.1">
    <property type="protein sequence ID" value="Solyc07g052070.2.1"/>
    <property type="gene ID" value="Solyc07g052070.2"/>
</dbReference>
<evidence type="ECO:0000256" key="11">
    <source>
        <dbReference type="PIRSR" id="PIRSR602401-1"/>
    </source>
</evidence>
<accession>A0A3Q7HAW2</accession>
<evidence type="ECO:0000256" key="2">
    <source>
        <dbReference type="ARBA" id="ARBA00010617"/>
    </source>
</evidence>
<reference evidence="13" key="2">
    <citation type="submission" date="2019-01" db="UniProtKB">
        <authorList>
            <consortium name="EnsemblPlants"/>
        </authorList>
    </citation>
    <scope>IDENTIFICATION</scope>
    <source>
        <strain evidence="13">cv. Heinz 1706</strain>
    </source>
</reference>
<dbReference type="GO" id="GO:0020037">
    <property type="term" value="F:heme binding"/>
    <property type="evidence" value="ECO:0007669"/>
    <property type="project" value="InterPro"/>
</dbReference>
<dbReference type="InterPro" id="IPR002401">
    <property type="entry name" value="Cyt_P450_E_grp-I"/>
</dbReference>
<keyword evidence="9" id="KW-0503">Monooxygenase</keyword>
<organism evidence="13">
    <name type="scientific">Solanum lycopersicum</name>
    <name type="common">Tomato</name>
    <name type="synonym">Lycopersicon esculentum</name>
    <dbReference type="NCBI Taxonomy" id="4081"/>
    <lineage>
        <taxon>Eukaryota</taxon>
        <taxon>Viridiplantae</taxon>
        <taxon>Streptophyta</taxon>
        <taxon>Embryophyta</taxon>
        <taxon>Tracheophyta</taxon>
        <taxon>Spermatophyta</taxon>
        <taxon>Magnoliopsida</taxon>
        <taxon>eudicotyledons</taxon>
        <taxon>Gunneridae</taxon>
        <taxon>Pentapetalae</taxon>
        <taxon>asterids</taxon>
        <taxon>lamiids</taxon>
        <taxon>Solanales</taxon>
        <taxon>Solanaceae</taxon>
        <taxon>Solanoideae</taxon>
        <taxon>Solaneae</taxon>
        <taxon>Solanum</taxon>
        <taxon>Solanum subgen. Lycopersicon</taxon>
    </lineage>
</organism>
<dbReference type="PaxDb" id="4081-Solyc07g052070.1.1"/>
<protein>
    <recommendedName>
        <fullName evidence="15">Cytochrome P450</fullName>
    </recommendedName>
</protein>
<keyword evidence="7" id="KW-0560">Oxidoreductase</keyword>
<evidence type="ECO:0000256" key="4">
    <source>
        <dbReference type="ARBA" id="ARBA00022692"/>
    </source>
</evidence>
<dbReference type="GO" id="GO:0016705">
    <property type="term" value="F:oxidoreductase activity, acting on paired donors, with incorporation or reduction of molecular oxygen"/>
    <property type="evidence" value="ECO:0007669"/>
    <property type="project" value="InterPro"/>
</dbReference>
<dbReference type="GO" id="GO:0005506">
    <property type="term" value="F:iron ion binding"/>
    <property type="evidence" value="ECO:0007669"/>
    <property type="project" value="InterPro"/>
</dbReference>
<name>A0A3Q7HAW2_SOLLC</name>
<evidence type="ECO:0008006" key="15">
    <source>
        <dbReference type="Google" id="ProtNLM"/>
    </source>
</evidence>
<dbReference type="FunFam" id="1.10.630.10:FF:000029">
    <property type="entry name" value="Cytochrome P450 734A1"/>
    <property type="match status" value="2"/>
</dbReference>
<keyword evidence="5 11" id="KW-0479">Metal-binding</keyword>
<dbReference type="PRINTS" id="PR00463">
    <property type="entry name" value="EP450I"/>
</dbReference>
<dbReference type="GO" id="GO:0016020">
    <property type="term" value="C:membrane"/>
    <property type="evidence" value="ECO:0007669"/>
    <property type="project" value="UniProtKB-SubCell"/>
</dbReference>
<dbReference type="CDD" id="cd20642">
    <property type="entry name" value="CYP72"/>
    <property type="match status" value="2"/>
</dbReference>
<evidence type="ECO:0000256" key="3">
    <source>
        <dbReference type="ARBA" id="ARBA00022617"/>
    </source>
</evidence>
<dbReference type="AlphaFoldDB" id="A0A3Q7HAW2"/>
<evidence type="ECO:0000256" key="10">
    <source>
        <dbReference type="ARBA" id="ARBA00023136"/>
    </source>
</evidence>
<dbReference type="Proteomes" id="UP000004994">
    <property type="component" value="Chromosome 7"/>
</dbReference>
<dbReference type="GO" id="GO:0009820">
    <property type="term" value="P:alkaloid metabolic process"/>
    <property type="evidence" value="ECO:0007669"/>
    <property type="project" value="UniProtKB-ARBA"/>
</dbReference>
<dbReference type="PRINTS" id="PR00385">
    <property type="entry name" value="P450"/>
</dbReference>
<keyword evidence="3 11" id="KW-0349">Heme</keyword>
<feature type="binding site" description="axial binding residue" evidence="11">
    <location>
        <position position="935"/>
    </location>
    <ligand>
        <name>heme</name>
        <dbReference type="ChEBI" id="CHEBI:30413"/>
    </ligand>
    <ligandPart>
        <name>Fe</name>
        <dbReference type="ChEBI" id="CHEBI:18248"/>
    </ligandPart>
</feature>
<keyword evidence="6 12" id="KW-1133">Transmembrane helix</keyword>
<evidence type="ECO:0000256" key="7">
    <source>
        <dbReference type="ARBA" id="ARBA00023002"/>
    </source>
</evidence>
<dbReference type="InterPro" id="IPR036396">
    <property type="entry name" value="Cyt_P450_sf"/>
</dbReference>
<dbReference type="PANTHER" id="PTHR24282:SF225">
    <property type="entry name" value="BULB-TYPE LECTIN DOMAIN-CONTAINING PROTEIN"/>
    <property type="match status" value="1"/>
</dbReference>
<keyword evidence="4 12" id="KW-0812">Transmembrane</keyword>
<feature type="transmembrane region" description="Helical" evidence="12">
    <location>
        <begin position="6"/>
        <end position="25"/>
    </location>
</feature>
<comment type="similarity">
    <text evidence="2">Belongs to the cytochrome P450 family.</text>
</comment>
<dbReference type="PROSITE" id="PS00086">
    <property type="entry name" value="CYTOCHROME_P450"/>
    <property type="match status" value="2"/>
</dbReference>
<dbReference type="Gene3D" id="1.10.630.10">
    <property type="entry name" value="Cytochrome P450"/>
    <property type="match status" value="2"/>
</dbReference>
<dbReference type="InParanoid" id="A0A3Q7HAW2"/>
<sequence length="987" mass="112964">MEIVAYFLVLFLLAITFVIYAWRLLDWAWFRPRKLDKCLRQQGLKGNSYKLIFGDIKELSKSIEDAESKPLDVSDDDLTPRILPYFVQTIKKYGKNCFIWIGTKPLVIVGDPEVIRDVFNKHALYQKPKSTPLTKLLAQGIVSYEEVKWAKHRKILNPAFHMEKIKDMLQAVHLSCSEMVSQWEEAVSMKESSTELDIWPYLQRLTSDVISHTAFGSNYEEGRKIFELQKEQAEHVIAVSRTLYIPGWRFLPTKRNRRMKEIEGKVQTTIRGIIDKRVKGIKAGEANTDDLLGILLESNFKEIEQHGNKDFGMTIKEVIEECKLFYFAGQETTSVLLVWTMILLSRHPDWQVRAREEVLQVFGDGMPGFDGLNRLKVVTMILHESLRLYPPVGALGRRITTKTKLGELNLPAGVMLSLPTILVHHDKEIWGEDATEFKPERFNEGISKATKGQMTFFPFGAGPRICIGLNFAMIEAKMAMAMILQRFAFELSPLYTHAPQSVITMQPKYGAPLVLHKLLIFGDIKELSKSIEDAESKPLNVSDDNLTPRILPYFVQTIKKYGKNCFIWIGPKPLVYIGDPEIIKDVFNKHALYQKPKSTALTRLLGRGILSYEEDKWAKHRKILNPAFHMEKIKDMLQAIYMSCSEMVSQWEEAVSMKESSVELDIWPYLQKLTSDVISRTAFGSNYEEGRKIFELQKEQAEHVIEVFRTLYIPGSRFIPTKRNRRMNEIEREVKATIRGIIDKRVKGMKAGEVANTDDLLGILLESNFKEIEQHGNKNFGMTTEEVIEECKLFYFAGQETTSVLLVWTMILLSRHPDWQVRAREEVLQVFGDGIPEFDGLNRLKVVTMILHESLRLYPPASALRRTITTKTKLGELTLPAGVLLSLPTILVHHDKEIWGKDATEFKPERFSEGISNATKGQMTFFPFGAGPRICIGLNFAMIEGKMAMAMILQRFAFELSPSYTHAPQSVITMQPKYGAPLVLHRL</sequence>
<dbReference type="STRING" id="4081.A0A3Q7HAW2"/>
<dbReference type="GO" id="GO:0009753">
    <property type="term" value="P:response to jasmonic acid"/>
    <property type="evidence" value="ECO:0007669"/>
    <property type="project" value="UniProtKB-ARBA"/>
</dbReference>
<dbReference type="InterPro" id="IPR001128">
    <property type="entry name" value="Cyt_P450"/>
</dbReference>
<comment type="cofactor">
    <cofactor evidence="11">
        <name>heme</name>
        <dbReference type="ChEBI" id="CHEBI:30413"/>
    </cofactor>
</comment>
<keyword evidence="10 12" id="KW-0472">Membrane</keyword>
<dbReference type="InterPro" id="IPR050665">
    <property type="entry name" value="Cytochrome_P450_Monooxygen"/>
</dbReference>
<reference evidence="13" key="1">
    <citation type="journal article" date="2012" name="Nature">
        <title>The tomato genome sequence provides insights into fleshy fruit evolution.</title>
        <authorList>
            <consortium name="Tomato Genome Consortium"/>
        </authorList>
    </citation>
    <scope>NUCLEOTIDE SEQUENCE [LARGE SCALE GENOMIC DNA]</scope>
    <source>
        <strain evidence="13">cv. Heinz 1706</strain>
    </source>
</reference>
<dbReference type="Gramene" id="Solyc07g052070.2.1">
    <property type="protein sequence ID" value="Solyc07g052070.2.1"/>
    <property type="gene ID" value="Solyc07g052070.2"/>
</dbReference>
<evidence type="ECO:0000313" key="14">
    <source>
        <dbReference type="Proteomes" id="UP000004994"/>
    </source>
</evidence>
<evidence type="ECO:0000313" key="13">
    <source>
        <dbReference type="EnsemblPlants" id="Solyc07g052070.2.1"/>
    </source>
</evidence>
<dbReference type="GO" id="GO:0004497">
    <property type="term" value="F:monooxygenase activity"/>
    <property type="evidence" value="ECO:0000318"/>
    <property type="project" value="GO_Central"/>
</dbReference>
<dbReference type="SUPFAM" id="SSF48264">
    <property type="entry name" value="Cytochrome P450"/>
    <property type="match status" value="2"/>
</dbReference>
<dbReference type="FunCoup" id="A0A3Q7HAW2">
    <property type="interactions" value="753"/>
</dbReference>
<keyword evidence="14" id="KW-1185">Reference proteome</keyword>
<dbReference type="InterPro" id="IPR017972">
    <property type="entry name" value="Cyt_P450_CS"/>
</dbReference>
<evidence type="ECO:0000256" key="9">
    <source>
        <dbReference type="ARBA" id="ARBA00023033"/>
    </source>
</evidence>
<evidence type="ECO:0000256" key="8">
    <source>
        <dbReference type="ARBA" id="ARBA00023004"/>
    </source>
</evidence>
<comment type="subcellular location">
    <subcellularLocation>
        <location evidence="1">Membrane</location>
    </subcellularLocation>
</comment>
<dbReference type="OMA" id="FLLYKWG"/>
<keyword evidence="8 11" id="KW-0408">Iron</keyword>
<evidence type="ECO:0000256" key="1">
    <source>
        <dbReference type="ARBA" id="ARBA00004370"/>
    </source>
</evidence>
<evidence type="ECO:0000256" key="6">
    <source>
        <dbReference type="ARBA" id="ARBA00022989"/>
    </source>
</evidence>
<dbReference type="PANTHER" id="PTHR24282">
    <property type="entry name" value="CYTOCHROME P450 FAMILY MEMBER"/>
    <property type="match status" value="1"/>
</dbReference>
<evidence type="ECO:0000256" key="5">
    <source>
        <dbReference type="ARBA" id="ARBA00022723"/>
    </source>
</evidence>
<proteinExistence type="inferred from homology"/>